<dbReference type="PANTHER" id="PTHR24123:SF33">
    <property type="entry name" value="PROTEIN HOS4"/>
    <property type="match status" value="1"/>
</dbReference>
<keyword evidence="4" id="KW-1185">Reference proteome</keyword>
<accession>A0AAW0R5D3</accession>
<organism evidence="3 4">
    <name type="scientific">Apiospora kogelbergensis</name>
    <dbReference type="NCBI Taxonomy" id="1337665"/>
    <lineage>
        <taxon>Eukaryota</taxon>
        <taxon>Fungi</taxon>
        <taxon>Dikarya</taxon>
        <taxon>Ascomycota</taxon>
        <taxon>Pezizomycotina</taxon>
        <taxon>Sordariomycetes</taxon>
        <taxon>Xylariomycetidae</taxon>
        <taxon>Amphisphaeriales</taxon>
        <taxon>Apiosporaceae</taxon>
        <taxon>Apiospora</taxon>
    </lineage>
</organism>
<dbReference type="InterPro" id="IPR051165">
    <property type="entry name" value="Multifunctional_ANK_Repeat"/>
</dbReference>
<dbReference type="EMBL" id="JAQQWP010000003">
    <property type="protein sequence ID" value="KAK8124190.1"/>
    <property type="molecule type" value="Genomic_DNA"/>
</dbReference>
<gene>
    <name evidence="3" type="ORF">PG999_004108</name>
</gene>
<name>A0AAW0R5D3_9PEZI</name>
<dbReference type="PANTHER" id="PTHR24123">
    <property type="entry name" value="ANKYRIN REPEAT-CONTAINING"/>
    <property type="match status" value="1"/>
</dbReference>
<comment type="caution">
    <text evidence="3">The sequence shown here is derived from an EMBL/GenBank/DDBJ whole genome shotgun (WGS) entry which is preliminary data.</text>
</comment>
<reference evidence="3 4" key="1">
    <citation type="submission" date="2023-01" db="EMBL/GenBank/DDBJ databases">
        <title>Analysis of 21 Apiospora genomes using comparative genomics revels a genus with tremendous synthesis potential of carbohydrate active enzymes and secondary metabolites.</title>
        <authorList>
            <person name="Sorensen T."/>
        </authorList>
    </citation>
    <scope>NUCLEOTIDE SEQUENCE [LARGE SCALE GENOMIC DNA]</scope>
    <source>
        <strain evidence="3 4">CBS 117206</strain>
    </source>
</reference>
<evidence type="ECO:0000256" key="1">
    <source>
        <dbReference type="ARBA" id="ARBA00022737"/>
    </source>
</evidence>
<keyword evidence="1" id="KW-0677">Repeat</keyword>
<evidence type="ECO:0000313" key="3">
    <source>
        <dbReference type="EMBL" id="KAK8124190.1"/>
    </source>
</evidence>
<dbReference type="Proteomes" id="UP001392437">
    <property type="component" value="Unassembled WGS sequence"/>
</dbReference>
<dbReference type="Gene3D" id="1.25.40.20">
    <property type="entry name" value="Ankyrin repeat-containing domain"/>
    <property type="match status" value="2"/>
</dbReference>
<evidence type="ECO:0000313" key="4">
    <source>
        <dbReference type="Proteomes" id="UP001392437"/>
    </source>
</evidence>
<dbReference type="AlphaFoldDB" id="A0AAW0R5D3"/>
<dbReference type="InterPro" id="IPR036770">
    <property type="entry name" value="Ankyrin_rpt-contain_sf"/>
</dbReference>
<keyword evidence="2" id="KW-0040">ANK repeat</keyword>
<proteinExistence type="predicted"/>
<protein>
    <submittedName>
        <fullName evidence="3">Ankyrin</fullName>
    </submittedName>
</protein>
<sequence>MEDFQKALDTGDHDRIAEAFRTGQLTIRSAILLLYHGIENNLSQGIAFLLEQGVPATSVQPRTIAKCHSTEILGMLEQAGWPFKEKGHLVLHQVLGNEEVASWLLDHGARLDFPQSEVRDDLKKGEKDGTLALLNQAAAQGNMAMFDRLVSLGANPTHSLALHYAAASAAAADDKRPPESNTADAVIGHLIQQHGFDVDAEDSCGGLVQLSDFTVSGQEGPPMVRAVFHGNLPAVRALLRHGADAGQKAVRTAVERDNRAALEALLEAGGDATYGCCIAASRAKLDAARVCLRQGADPRAAVRYDAELASKSGTHAPMSRAMADLLLDPKSY</sequence>
<dbReference type="SUPFAM" id="SSF48403">
    <property type="entry name" value="Ankyrin repeat"/>
    <property type="match status" value="1"/>
</dbReference>
<evidence type="ECO:0000256" key="2">
    <source>
        <dbReference type="ARBA" id="ARBA00023043"/>
    </source>
</evidence>